<dbReference type="STRING" id="1811193.A0O21_04535"/>
<dbReference type="OrthoDB" id="1705903at2"/>
<feature type="transmembrane region" description="Helical" evidence="6">
    <location>
        <begin position="21"/>
        <end position="40"/>
    </location>
</feature>
<dbReference type="KEGG" id="spat:A0O21_04535"/>
<evidence type="ECO:0000259" key="7">
    <source>
        <dbReference type="Pfam" id="PF02687"/>
    </source>
</evidence>
<evidence type="ECO:0000256" key="4">
    <source>
        <dbReference type="ARBA" id="ARBA00022989"/>
    </source>
</evidence>
<comment type="similarity">
    <text evidence="6">Belongs to the ABC-4 integral membrane protein family.</text>
</comment>
<keyword evidence="4 6" id="KW-1133">Transmembrane helix</keyword>
<evidence type="ECO:0000256" key="1">
    <source>
        <dbReference type="ARBA" id="ARBA00004651"/>
    </source>
</evidence>
<evidence type="ECO:0000256" key="6">
    <source>
        <dbReference type="PIRNR" id="PIRNR018968"/>
    </source>
</evidence>
<name>A0A172Q7B1_9STRE</name>
<keyword evidence="5 6" id="KW-0472">Membrane</keyword>
<feature type="transmembrane region" description="Helical" evidence="6">
    <location>
        <begin position="52"/>
        <end position="76"/>
    </location>
</feature>
<gene>
    <name evidence="8" type="ORF">A0O21_04535</name>
</gene>
<sequence>MFYIKLAFNNLKQSFRQFAPFFLVSVTTFIFSNITLLIMISPTAESMGTGAYALGLAYIVLTLFSAVLCLYSYNFLLKQRYQEFGLYNILGMNKGQITWLSTLELIIIYLVTIVLGSLFSAVLSNISYLIFAKLVQYDKLNFSINPVAFIVTIFLFAAIFLFLEFVNIVRIRRTSGLNLFGNQNQGEREPRGNIILALVSLAAIGYGYYLSVTSGDLSALVGITRFFQAIIAVIFGTYLFYISFITWYLKFRRKNKRYFYKPEHFVNTSQMIFRMKQNAVGLANITLLAIMAFVTVFSTVALYGNNENLVRMQYPKNSLVEIRDVIDRQDAQTILAEDVIAPLQEGQGTFSKPFQQYLMTSFAIPYDKSQDTVSLNQEFVSQAITAMALNNVGNLLVVTQDDFRALGNDLPVLSQNQVAFHDYNQQQRSPYHFKNLDWFGTNYDNVYQIKSIKNMQEMSSAVPTGLLVVADDHQLEEMRSTYNQFTDYPSTYDYVALADLNKEEQQILEEKSQQNNGVLTVYEEGEAEGGVAFFSTDSNFRDEAMKMTGGFLFTGFLLGIAFLLGAALIIYYKQLSEGTQDKQAYKILQEVGMSLKQVKKTINSQILLVFFLPLFISVVHFIFALPILKKLLLLFGVQGDQFMYTVSILTVLGIFIIYFIIYRLTSRTYYRIIER</sequence>
<dbReference type="PANTHER" id="PTHR46795">
    <property type="entry name" value="ABC TRANSPORTER PERMEASE-RELATED-RELATED"/>
    <property type="match status" value="1"/>
</dbReference>
<feature type="transmembrane region" description="Helical" evidence="6">
    <location>
        <begin position="229"/>
        <end position="249"/>
    </location>
</feature>
<keyword evidence="2 6" id="KW-1003">Cell membrane</keyword>
<feature type="transmembrane region" description="Helical" evidence="6">
    <location>
        <begin position="606"/>
        <end position="627"/>
    </location>
</feature>
<dbReference type="PANTHER" id="PTHR46795:SF3">
    <property type="entry name" value="ABC TRANSPORTER PERMEASE"/>
    <property type="match status" value="1"/>
</dbReference>
<keyword evidence="3 6" id="KW-0812">Transmembrane</keyword>
<dbReference type="InterPro" id="IPR003838">
    <property type="entry name" value="ABC3_permease_C"/>
</dbReference>
<feature type="transmembrane region" description="Helical" evidence="6">
    <location>
        <begin position="190"/>
        <end position="209"/>
    </location>
</feature>
<dbReference type="InterPro" id="IPR052536">
    <property type="entry name" value="ABC-4_Integral_Memb_Prot"/>
</dbReference>
<dbReference type="AlphaFoldDB" id="A0A172Q7B1"/>
<feature type="domain" description="ABC3 transporter permease C-terminal" evidence="7">
    <location>
        <begin position="57"/>
        <end position="175"/>
    </location>
</feature>
<feature type="domain" description="ABC3 transporter permease C-terminal" evidence="7">
    <location>
        <begin position="557"/>
        <end position="665"/>
    </location>
</feature>
<feature type="transmembrane region" description="Helical" evidence="6">
    <location>
        <begin position="143"/>
        <end position="169"/>
    </location>
</feature>
<reference evidence="8 9" key="1">
    <citation type="journal article" date="2016" name="Int. J. Syst. Evol. Microbiol.">
        <title>Streptococcuspantholopis sp. nov., isolated from faeces of the Tibetan antelope (Pantholops hodgsonii).</title>
        <authorList>
            <person name="Bai X."/>
            <person name="Xiong Y."/>
            <person name="Lu S."/>
            <person name="Jin D."/>
            <person name="Lai X."/>
            <person name="Yang J."/>
            <person name="Niu L."/>
            <person name="Hu S."/>
            <person name="Meng X."/>
            <person name="Pu J."/>
            <person name="Ye C."/>
            <person name="Xu J."/>
        </authorList>
    </citation>
    <scope>NUCLEOTIDE SEQUENCE [LARGE SCALE GENOMIC DNA]</scope>
    <source>
        <strain evidence="8 9">TA 26</strain>
    </source>
</reference>
<feature type="transmembrane region" description="Helical" evidence="6">
    <location>
        <begin position="642"/>
        <end position="661"/>
    </location>
</feature>
<evidence type="ECO:0000256" key="3">
    <source>
        <dbReference type="ARBA" id="ARBA00022692"/>
    </source>
</evidence>
<feature type="transmembrane region" description="Helical" evidence="6">
    <location>
        <begin position="279"/>
        <end position="303"/>
    </location>
</feature>
<organism evidence="8 9">
    <name type="scientific">Streptococcus pantholopis</name>
    <dbReference type="NCBI Taxonomy" id="1811193"/>
    <lineage>
        <taxon>Bacteria</taxon>
        <taxon>Bacillati</taxon>
        <taxon>Bacillota</taxon>
        <taxon>Bacilli</taxon>
        <taxon>Lactobacillales</taxon>
        <taxon>Streptococcaceae</taxon>
        <taxon>Streptococcus</taxon>
    </lineage>
</organism>
<evidence type="ECO:0000256" key="2">
    <source>
        <dbReference type="ARBA" id="ARBA00022475"/>
    </source>
</evidence>
<dbReference type="InterPro" id="IPR027022">
    <property type="entry name" value="ABC_permease_BceB-typ"/>
</dbReference>
<feature type="transmembrane region" description="Helical" evidence="6">
    <location>
        <begin position="551"/>
        <end position="572"/>
    </location>
</feature>
<accession>A0A172Q7B1</accession>
<feature type="transmembrane region" description="Helical" evidence="6">
    <location>
        <begin position="97"/>
        <end position="123"/>
    </location>
</feature>
<keyword evidence="9" id="KW-1185">Reference proteome</keyword>
<protein>
    <submittedName>
        <fullName evidence="8">ABC transporter permease</fullName>
    </submittedName>
</protein>
<dbReference type="RefSeq" id="WP_067061972.1">
    <property type="nucleotide sequence ID" value="NZ_CP014699.1"/>
</dbReference>
<dbReference type="Proteomes" id="UP000077317">
    <property type="component" value="Chromosome"/>
</dbReference>
<evidence type="ECO:0000313" key="9">
    <source>
        <dbReference type="Proteomes" id="UP000077317"/>
    </source>
</evidence>
<evidence type="ECO:0000256" key="5">
    <source>
        <dbReference type="ARBA" id="ARBA00023136"/>
    </source>
</evidence>
<dbReference type="EMBL" id="CP014699">
    <property type="protein sequence ID" value="AND79346.1"/>
    <property type="molecule type" value="Genomic_DNA"/>
</dbReference>
<comment type="subcellular location">
    <subcellularLocation>
        <location evidence="1 6">Cell membrane</location>
        <topology evidence="1 6">Multi-pass membrane protein</topology>
    </subcellularLocation>
</comment>
<dbReference type="Pfam" id="PF02687">
    <property type="entry name" value="FtsX"/>
    <property type="match status" value="2"/>
</dbReference>
<evidence type="ECO:0000313" key="8">
    <source>
        <dbReference type="EMBL" id="AND79346.1"/>
    </source>
</evidence>
<dbReference type="GO" id="GO:0005886">
    <property type="term" value="C:plasma membrane"/>
    <property type="evidence" value="ECO:0007669"/>
    <property type="project" value="UniProtKB-SubCell"/>
</dbReference>
<dbReference type="PIRSF" id="PIRSF018968">
    <property type="entry name" value="ABC_permease_BceB"/>
    <property type="match status" value="1"/>
</dbReference>
<proteinExistence type="inferred from homology"/>
<keyword evidence="6" id="KW-0813">Transport</keyword>
<reference evidence="9" key="2">
    <citation type="submission" date="2016-03" db="EMBL/GenBank/DDBJ databases">
        <title>Streptococcus antelopensis sp. nov., isolated from the feces of the Tibetan antelope (Pantholops hodgsonii) in Hoh Xil National Nature Reserve, Qinghai, China.</title>
        <authorList>
            <person name="Bai X."/>
        </authorList>
    </citation>
    <scope>NUCLEOTIDE SEQUENCE [LARGE SCALE GENOMIC DNA]</scope>
    <source>
        <strain evidence="9">TA 26</strain>
    </source>
</reference>
<dbReference type="GO" id="GO:0055085">
    <property type="term" value="P:transmembrane transport"/>
    <property type="evidence" value="ECO:0007669"/>
    <property type="project" value="UniProtKB-UniRule"/>
</dbReference>